<evidence type="ECO:0000313" key="2">
    <source>
        <dbReference type="Proteomes" id="UP001652627"/>
    </source>
</evidence>
<dbReference type="SUPFAM" id="SSF48340">
    <property type="entry name" value="Interferon-induced guanylate-binding protein 1 (GBP1), C-terminal domain"/>
    <property type="match status" value="1"/>
</dbReference>
<dbReference type="InterPro" id="IPR036543">
    <property type="entry name" value="Guanylate-bd_C_sf"/>
</dbReference>
<dbReference type="GeneID" id="136992615"/>
<proteinExistence type="predicted"/>
<protein>
    <submittedName>
        <fullName evidence="3">Uncharacterized protein isoform X1</fullName>
    </submittedName>
</protein>
<name>A0ABM4EY47_9AVES</name>
<dbReference type="InterPro" id="IPR003191">
    <property type="entry name" value="Guanylate-bd/ATL_C"/>
</dbReference>
<evidence type="ECO:0000313" key="3">
    <source>
        <dbReference type="RefSeq" id="XP_067157608.1"/>
    </source>
</evidence>
<keyword evidence="2" id="KW-1185">Reference proteome</keyword>
<gene>
    <name evidence="3" type="primary">LOC136992615</name>
</gene>
<reference evidence="3" key="1">
    <citation type="submission" date="2025-08" db="UniProtKB">
        <authorList>
            <consortium name="RefSeq"/>
        </authorList>
    </citation>
    <scope>IDENTIFICATION</scope>
    <source>
        <tissue evidence="3">Blood</tissue>
    </source>
</reference>
<evidence type="ECO:0000259" key="1">
    <source>
        <dbReference type="Pfam" id="PF02841"/>
    </source>
</evidence>
<feature type="domain" description="Guanylate-binding protein/Atlastin C-terminal" evidence="1">
    <location>
        <begin position="72"/>
        <end position="117"/>
    </location>
</feature>
<dbReference type="RefSeq" id="XP_067157608.1">
    <property type="nucleotide sequence ID" value="XM_067301507.1"/>
</dbReference>
<sequence length="163" mass="18413">MMWRRASWSERAGWFVSRMSRFAGLLQGCAQPGHVGPGAAPGAGDVLHHWGISELPGRPNKDARGRLQDIRERDKVFQEEEVLCEYLQSKEAVQKNILHMDKSLSTQQQQLAVPQLRAVSWAFHLPGGATRFWGPRMCWLSPPTLQLLLLTIRCASTREPDEV</sequence>
<organism evidence="2 3">
    <name type="scientific">Apteryx mantelli</name>
    <name type="common">North Island brown kiwi</name>
    <dbReference type="NCBI Taxonomy" id="2696672"/>
    <lineage>
        <taxon>Eukaryota</taxon>
        <taxon>Metazoa</taxon>
        <taxon>Chordata</taxon>
        <taxon>Craniata</taxon>
        <taxon>Vertebrata</taxon>
        <taxon>Euteleostomi</taxon>
        <taxon>Archelosauria</taxon>
        <taxon>Archosauria</taxon>
        <taxon>Dinosauria</taxon>
        <taxon>Saurischia</taxon>
        <taxon>Theropoda</taxon>
        <taxon>Coelurosauria</taxon>
        <taxon>Aves</taxon>
        <taxon>Palaeognathae</taxon>
        <taxon>Apterygiformes</taxon>
        <taxon>Apterygidae</taxon>
        <taxon>Apteryx</taxon>
    </lineage>
</organism>
<dbReference type="Gene3D" id="1.20.1000.10">
    <property type="entry name" value="Guanylate-binding protein, C-terminal domain"/>
    <property type="match status" value="1"/>
</dbReference>
<accession>A0ABM4EY47</accession>
<dbReference type="Pfam" id="PF02841">
    <property type="entry name" value="GBP_C"/>
    <property type="match status" value="1"/>
</dbReference>
<dbReference type="Proteomes" id="UP001652627">
    <property type="component" value="Chromosome 9"/>
</dbReference>